<dbReference type="GO" id="GO:0003700">
    <property type="term" value="F:DNA-binding transcription factor activity"/>
    <property type="evidence" value="ECO:0007669"/>
    <property type="project" value="InterPro"/>
</dbReference>
<dbReference type="InterPro" id="IPR009057">
    <property type="entry name" value="Homeodomain-like_sf"/>
</dbReference>
<evidence type="ECO:0000259" key="3">
    <source>
        <dbReference type="PROSITE" id="PS01124"/>
    </source>
</evidence>
<feature type="domain" description="HTH araC/xylS-type" evidence="3">
    <location>
        <begin position="228"/>
        <end position="325"/>
    </location>
</feature>
<dbReference type="InterPro" id="IPR052158">
    <property type="entry name" value="INH-QAR"/>
</dbReference>
<dbReference type="AlphaFoldDB" id="A0A2N3PRG7"/>
<reference evidence="5" key="1">
    <citation type="submission" date="2017-12" db="EMBL/GenBank/DDBJ databases">
        <title>Draft genome sequence of Telmatospirillum siberiense 26-4b1T, an acidotolerant peatland alphaproteobacterium potentially involved in sulfur cycling.</title>
        <authorList>
            <person name="Hausmann B."/>
            <person name="Pjevac P."/>
            <person name="Schreck K."/>
            <person name="Herbold C.W."/>
            <person name="Daims H."/>
            <person name="Wagner M."/>
            <person name="Pester M."/>
            <person name="Loy A."/>
        </authorList>
    </citation>
    <scope>NUCLEOTIDE SEQUENCE [LARGE SCALE GENOMIC DNA]</scope>
    <source>
        <strain evidence="5">26-4b1</strain>
    </source>
</reference>
<dbReference type="PROSITE" id="PS01124">
    <property type="entry name" value="HTH_ARAC_FAMILY_2"/>
    <property type="match status" value="1"/>
</dbReference>
<gene>
    <name evidence="4" type="ORF">CWS72_19285</name>
</gene>
<accession>A0A2N3PRG7</accession>
<evidence type="ECO:0000256" key="1">
    <source>
        <dbReference type="ARBA" id="ARBA00023015"/>
    </source>
</evidence>
<dbReference type="PANTHER" id="PTHR43130">
    <property type="entry name" value="ARAC-FAMILY TRANSCRIPTIONAL REGULATOR"/>
    <property type="match status" value="1"/>
</dbReference>
<protein>
    <submittedName>
        <fullName evidence="4">AraC family transcriptional regulator</fullName>
    </submittedName>
</protein>
<proteinExistence type="predicted"/>
<dbReference type="EMBL" id="PIUM01000025">
    <property type="protein sequence ID" value="PKU22991.1"/>
    <property type="molecule type" value="Genomic_DNA"/>
</dbReference>
<dbReference type="SUPFAM" id="SSF52317">
    <property type="entry name" value="Class I glutamine amidotransferase-like"/>
    <property type="match status" value="1"/>
</dbReference>
<dbReference type="RefSeq" id="WP_101252265.1">
    <property type="nucleotide sequence ID" value="NZ_PIUM01000025.1"/>
</dbReference>
<keyword evidence="1" id="KW-0805">Transcription regulation</keyword>
<keyword evidence="2" id="KW-0804">Transcription</keyword>
<organism evidence="4 5">
    <name type="scientific">Telmatospirillum siberiense</name>
    <dbReference type="NCBI Taxonomy" id="382514"/>
    <lineage>
        <taxon>Bacteria</taxon>
        <taxon>Pseudomonadati</taxon>
        <taxon>Pseudomonadota</taxon>
        <taxon>Alphaproteobacteria</taxon>
        <taxon>Rhodospirillales</taxon>
        <taxon>Rhodospirillaceae</taxon>
        <taxon>Telmatospirillum</taxon>
    </lineage>
</organism>
<evidence type="ECO:0000313" key="5">
    <source>
        <dbReference type="Proteomes" id="UP000233293"/>
    </source>
</evidence>
<dbReference type="Pfam" id="PF01965">
    <property type="entry name" value="DJ-1_PfpI"/>
    <property type="match status" value="1"/>
</dbReference>
<dbReference type="InterPro" id="IPR029062">
    <property type="entry name" value="Class_I_gatase-like"/>
</dbReference>
<dbReference type="Pfam" id="PF12833">
    <property type="entry name" value="HTH_18"/>
    <property type="match status" value="1"/>
</dbReference>
<dbReference type="CDD" id="cd03137">
    <property type="entry name" value="GATase1_AraC_1"/>
    <property type="match status" value="1"/>
</dbReference>
<sequence length="332" mass="35917">MRHASGKRATTPRTIAILALPGVQMLDVAGPLDVFAEANVQSGQKAYVPRVVATAEGPIVSSSGLRLLSDEIIGFDRPAVFDTLLIAGAPHLGDVPADPRIIDWLRTNAPKSRRFGSVCSGAMLLAATGLVDGRRITTHWAVAEHLAQAFPEVRIEVDALHARDGPVRTAAGVTAGLDLALALVEEDLGHDIAKKVASQLVMFFKRPGGQLQFSRRGEANPVGRSALQEIQRWVIANPGIDTSLAALAARAGLSPRHLARLFRQEIGMTPTAWVENVRIDTARRMLEAGERPKQTAAACGFGDIDTFRRAFQRRTGVTPAEYRRRYERVSSD</sequence>
<keyword evidence="5" id="KW-1185">Reference proteome</keyword>
<evidence type="ECO:0000313" key="4">
    <source>
        <dbReference type="EMBL" id="PKU22991.1"/>
    </source>
</evidence>
<comment type="caution">
    <text evidence="4">The sequence shown here is derived from an EMBL/GenBank/DDBJ whole genome shotgun (WGS) entry which is preliminary data.</text>
</comment>
<dbReference type="InterPro" id="IPR002818">
    <property type="entry name" value="DJ-1/PfpI"/>
</dbReference>
<dbReference type="InterPro" id="IPR018060">
    <property type="entry name" value="HTH_AraC"/>
</dbReference>
<dbReference type="Proteomes" id="UP000233293">
    <property type="component" value="Unassembled WGS sequence"/>
</dbReference>
<dbReference type="Gene3D" id="3.40.50.880">
    <property type="match status" value="1"/>
</dbReference>
<dbReference type="SUPFAM" id="SSF46689">
    <property type="entry name" value="Homeodomain-like"/>
    <property type="match status" value="2"/>
</dbReference>
<dbReference type="OrthoDB" id="9793422at2"/>
<dbReference type="Gene3D" id="1.10.10.60">
    <property type="entry name" value="Homeodomain-like"/>
    <property type="match status" value="2"/>
</dbReference>
<dbReference type="SMART" id="SM00342">
    <property type="entry name" value="HTH_ARAC"/>
    <property type="match status" value="1"/>
</dbReference>
<dbReference type="GO" id="GO:0043565">
    <property type="term" value="F:sequence-specific DNA binding"/>
    <property type="evidence" value="ECO:0007669"/>
    <property type="project" value="InterPro"/>
</dbReference>
<dbReference type="PANTHER" id="PTHR43130:SF3">
    <property type="entry name" value="HTH-TYPE TRANSCRIPTIONAL REGULATOR RV1931C"/>
    <property type="match status" value="1"/>
</dbReference>
<evidence type="ECO:0000256" key="2">
    <source>
        <dbReference type="ARBA" id="ARBA00023163"/>
    </source>
</evidence>
<name>A0A2N3PRG7_9PROT</name>